<protein>
    <submittedName>
        <fullName evidence="7">Ribonucleases P/MRP protein subunit POP1-domain-containing protein</fullName>
    </submittedName>
</protein>
<dbReference type="PANTHER" id="PTHR22731">
    <property type="entry name" value="RIBONUCLEASES P/MRP PROTEIN SUBUNIT POP1"/>
    <property type="match status" value="1"/>
</dbReference>
<keyword evidence="3" id="KW-0539">Nucleus</keyword>
<feature type="compositionally biased region" description="Basic residues" evidence="4">
    <location>
        <begin position="84"/>
        <end position="100"/>
    </location>
</feature>
<dbReference type="InterPro" id="IPR009723">
    <property type="entry name" value="Pop1_N"/>
</dbReference>
<dbReference type="EMBL" id="MCFI01000005">
    <property type="protein sequence ID" value="ORY84821.1"/>
    <property type="molecule type" value="Genomic_DNA"/>
</dbReference>
<evidence type="ECO:0000259" key="6">
    <source>
        <dbReference type="Pfam" id="PF08170"/>
    </source>
</evidence>
<dbReference type="GO" id="GO:0000172">
    <property type="term" value="C:ribonuclease MRP complex"/>
    <property type="evidence" value="ECO:0007669"/>
    <property type="project" value="InterPro"/>
</dbReference>
<dbReference type="STRING" id="56484.A0A1Y2FLD9"/>
<reference evidence="7 8" key="1">
    <citation type="submission" date="2016-07" db="EMBL/GenBank/DDBJ databases">
        <title>Pervasive Adenine N6-methylation of Active Genes in Fungi.</title>
        <authorList>
            <consortium name="DOE Joint Genome Institute"/>
            <person name="Mondo S.J."/>
            <person name="Dannebaum R.O."/>
            <person name="Kuo R.C."/>
            <person name="Labutti K."/>
            <person name="Haridas S."/>
            <person name="Kuo A."/>
            <person name="Salamov A."/>
            <person name="Ahrendt S.R."/>
            <person name="Lipzen A."/>
            <person name="Sullivan W."/>
            <person name="Andreopoulos W.B."/>
            <person name="Clum A."/>
            <person name="Lindquist E."/>
            <person name="Daum C."/>
            <person name="Ramamoorthy G.K."/>
            <person name="Gryganskyi A."/>
            <person name="Culley D."/>
            <person name="Magnuson J.K."/>
            <person name="James T.Y."/>
            <person name="O'Malley M.A."/>
            <person name="Stajich J.E."/>
            <person name="Spatafora J.W."/>
            <person name="Visel A."/>
            <person name="Grigoriev I.V."/>
        </authorList>
    </citation>
    <scope>NUCLEOTIDE SEQUENCE [LARGE SCALE GENOMIC DNA]</scope>
    <source>
        <strain evidence="7 8">12-1054</strain>
    </source>
</reference>
<evidence type="ECO:0000259" key="5">
    <source>
        <dbReference type="Pfam" id="PF06978"/>
    </source>
</evidence>
<evidence type="ECO:0000256" key="4">
    <source>
        <dbReference type="SAM" id="MobiDB-lite"/>
    </source>
</evidence>
<feature type="non-terminal residue" evidence="7">
    <location>
        <position position="552"/>
    </location>
</feature>
<comment type="caution">
    <text evidence="7">The sequence shown here is derived from an EMBL/GenBank/DDBJ whole genome shotgun (WGS) entry which is preliminary data.</text>
</comment>
<organism evidence="7 8">
    <name type="scientific">Protomyces lactucae-debilis</name>
    <dbReference type="NCBI Taxonomy" id="2754530"/>
    <lineage>
        <taxon>Eukaryota</taxon>
        <taxon>Fungi</taxon>
        <taxon>Dikarya</taxon>
        <taxon>Ascomycota</taxon>
        <taxon>Taphrinomycotina</taxon>
        <taxon>Taphrinomycetes</taxon>
        <taxon>Taphrinales</taxon>
        <taxon>Protomycetaceae</taxon>
        <taxon>Protomyces</taxon>
    </lineage>
</organism>
<keyword evidence="8" id="KW-1185">Reference proteome</keyword>
<dbReference type="InterPro" id="IPR039182">
    <property type="entry name" value="Pop1"/>
</dbReference>
<evidence type="ECO:0000256" key="2">
    <source>
        <dbReference type="ARBA" id="ARBA00022694"/>
    </source>
</evidence>
<dbReference type="GO" id="GO:0001682">
    <property type="term" value="P:tRNA 5'-leader removal"/>
    <property type="evidence" value="ECO:0007669"/>
    <property type="project" value="InterPro"/>
</dbReference>
<feature type="compositionally biased region" description="Basic and acidic residues" evidence="4">
    <location>
        <begin position="1"/>
        <end position="10"/>
    </location>
</feature>
<name>A0A1Y2FLD9_PROLT</name>
<feature type="domain" description="Pop1 N-terminal" evidence="5">
    <location>
        <begin position="47"/>
        <end position="230"/>
    </location>
</feature>
<evidence type="ECO:0000256" key="3">
    <source>
        <dbReference type="ARBA" id="ARBA00023242"/>
    </source>
</evidence>
<accession>A0A1Y2FLD9</accession>
<feature type="domain" description="POPLD" evidence="6">
    <location>
        <begin position="453"/>
        <end position="549"/>
    </location>
</feature>
<dbReference type="Proteomes" id="UP000193685">
    <property type="component" value="Unassembled WGS sequence"/>
</dbReference>
<dbReference type="InterPro" id="IPR012590">
    <property type="entry name" value="POPLD_dom"/>
</dbReference>
<dbReference type="RefSeq" id="XP_040726604.1">
    <property type="nucleotide sequence ID" value="XM_040867604.1"/>
</dbReference>
<dbReference type="GO" id="GO:0005655">
    <property type="term" value="C:nucleolar ribonuclease P complex"/>
    <property type="evidence" value="ECO:0007669"/>
    <property type="project" value="InterPro"/>
</dbReference>
<sequence>MGVKRAREEPLSAGVHRKRQRNRDARSIATQSASQSLRQGALPIQDFLNARRFEIRALRDSMRKSRESSVQRAFQSLPRYLRRRAASHNPKRVPKRLRSRARAEIDDADGGASKNKRVPFKRKRGRRETIRKLAQLRERKVEEQTERLEGTPLPAFKATEGGRFCKRQRNKTWLPSHLWTSKRAHMLTRWGYALPQSPNEKTYRSTHRASKAKGVIIFDTSYMCTLILQGRAAHIASLLDDLTRSKEAGGLRARRGTRAVEAHAFNKTYLCPISVLWDGSSTDTHARVQLRLHPTAFASVWQVLVLMRKEKQLYLVRIIDARFSLGSIELVGPMAINTLLTVLKSNADDEHTRVFKSLHGLLPKEVPANVVLPLLVRDSRRQFPPRPITEPAKSHNKHLNEWPIQGPSSQLFLVDQIDQCNRSRPSQSDIDKSKSELPNDTIPVLLTRTRLGFCLQAPWATITDFWYSFNHIPHVRFGGVQEYKQVHYESSVPHFPTDFPGTHAGNAEAKHLRDELQVAHLRRPPAKRQNWDKSIDGKPELGDPFACDWYFL</sequence>
<dbReference type="AlphaFoldDB" id="A0A1Y2FLD9"/>
<dbReference type="OrthoDB" id="442863at2759"/>
<gene>
    <name evidence="7" type="ORF">BCR37DRAFT_345167</name>
</gene>
<evidence type="ECO:0000313" key="7">
    <source>
        <dbReference type="EMBL" id="ORY84821.1"/>
    </source>
</evidence>
<comment type="subcellular location">
    <subcellularLocation>
        <location evidence="1">Nucleus</location>
    </subcellularLocation>
</comment>
<dbReference type="Pfam" id="PF06978">
    <property type="entry name" value="POP1_N"/>
    <property type="match status" value="1"/>
</dbReference>
<feature type="region of interest" description="Disordered" evidence="4">
    <location>
        <begin position="84"/>
        <end position="116"/>
    </location>
</feature>
<feature type="region of interest" description="Disordered" evidence="4">
    <location>
        <begin position="1"/>
        <end position="37"/>
    </location>
</feature>
<evidence type="ECO:0000256" key="1">
    <source>
        <dbReference type="ARBA" id="ARBA00004123"/>
    </source>
</evidence>
<dbReference type="PANTHER" id="PTHR22731:SF3">
    <property type="entry name" value="RIBONUCLEASES P_MRP PROTEIN SUBUNIT POP1"/>
    <property type="match status" value="1"/>
</dbReference>
<dbReference type="Pfam" id="PF08170">
    <property type="entry name" value="POPLD"/>
    <property type="match status" value="1"/>
</dbReference>
<dbReference type="GeneID" id="63784203"/>
<feature type="compositionally biased region" description="Polar residues" evidence="4">
    <location>
        <begin position="28"/>
        <end position="37"/>
    </location>
</feature>
<proteinExistence type="predicted"/>
<keyword evidence="2" id="KW-0819">tRNA processing</keyword>
<dbReference type="OMA" id="WNAKRSH"/>
<evidence type="ECO:0000313" key="8">
    <source>
        <dbReference type="Proteomes" id="UP000193685"/>
    </source>
</evidence>